<dbReference type="AlphaFoldDB" id="A0AAV8Y7W7"/>
<dbReference type="Gene3D" id="3.30.750.160">
    <property type="match status" value="1"/>
</dbReference>
<feature type="domain" description="DUF4743" evidence="1">
    <location>
        <begin position="12"/>
        <end position="106"/>
    </location>
</feature>
<proteinExistence type="predicted"/>
<gene>
    <name evidence="2" type="ORF">NQ314_008739</name>
</gene>
<dbReference type="Pfam" id="PF15916">
    <property type="entry name" value="DUF4743"/>
    <property type="match status" value="1"/>
</dbReference>
<organism evidence="2 3">
    <name type="scientific">Rhamnusium bicolor</name>
    <dbReference type="NCBI Taxonomy" id="1586634"/>
    <lineage>
        <taxon>Eukaryota</taxon>
        <taxon>Metazoa</taxon>
        <taxon>Ecdysozoa</taxon>
        <taxon>Arthropoda</taxon>
        <taxon>Hexapoda</taxon>
        <taxon>Insecta</taxon>
        <taxon>Pterygota</taxon>
        <taxon>Neoptera</taxon>
        <taxon>Endopterygota</taxon>
        <taxon>Coleoptera</taxon>
        <taxon>Polyphaga</taxon>
        <taxon>Cucujiformia</taxon>
        <taxon>Chrysomeloidea</taxon>
        <taxon>Cerambycidae</taxon>
        <taxon>Lepturinae</taxon>
        <taxon>Rhagiini</taxon>
        <taxon>Rhamnusium</taxon>
    </lineage>
</organism>
<dbReference type="InterPro" id="IPR031804">
    <property type="entry name" value="DUF4743"/>
</dbReference>
<dbReference type="EMBL" id="JANEYF010002409">
    <property type="protein sequence ID" value="KAJ8946940.1"/>
    <property type="molecule type" value="Genomic_DNA"/>
</dbReference>
<keyword evidence="3" id="KW-1185">Reference proteome</keyword>
<comment type="caution">
    <text evidence="2">The sequence shown here is derived from an EMBL/GenBank/DDBJ whole genome shotgun (WGS) entry which is preliminary data.</text>
</comment>
<dbReference type="Proteomes" id="UP001162156">
    <property type="component" value="Unassembled WGS sequence"/>
</dbReference>
<evidence type="ECO:0000313" key="3">
    <source>
        <dbReference type="Proteomes" id="UP001162156"/>
    </source>
</evidence>
<evidence type="ECO:0000313" key="2">
    <source>
        <dbReference type="EMBL" id="KAJ8946940.1"/>
    </source>
</evidence>
<sequence>MSLEKKTEMSRVLKLAQKFNCFYLAGLKSPDYKPFVVEGFQVGLIRPDVMKQLLKYPEVFQVSSGYVELNPAFRDYEERSSQVERVLMELRAENVFIALKGWRDEVGNLNNNKIDYQK</sequence>
<evidence type="ECO:0000259" key="1">
    <source>
        <dbReference type="Pfam" id="PF15916"/>
    </source>
</evidence>
<accession>A0AAV8Y7W7</accession>
<reference evidence="2" key="1">
    <citation type="journal article" date="2023" name="Insect Mol. Biol.">
        <title>Genome sequencing provides insights into the evolution of gene families encoding plant cell wall-degrading enzymes in longhorned beetles.</title>
        <authorList>
            <person name="Shin N.R."/>
            <person name="Okamura Y."/>
            <person name="Kirsch R."/>
            <person name="Pauchet Y."/>
        </authorList>
    </citation>
    <scope>NUCLEOTIDE SEQUENCE</scope>
    <source>
        <strain evidence="2">RBIC_L_NR</strain>
    </source>
</reference>
<name>A0AAV8Y7W7_9CUCU</name>
<protein>
    <recommendedName>
        <fullName evidence="1">DUF4743 domain-containing protein</fullName>
    </recommendedName>
</protein>